<proteinExistence type="inferred from homology"/>
<keyword evidence="6 9" id="KW-0408">Iron</keyword>
<dbReference type="PANTHER" id="PTHR13932:SF5">
    <property type="entry name" value="RADICAL S-ADENOSYL METHIONINE DOMAIN-CONTAINING PROTEIN 1, MITOCHONDRIAL"/>
    <property type="match status" value="1"/>
</dbReference>
<sequence length="400" mass="42907">MAGALPDGEPVPLDGSLPPAATAAVGKNGFAVYVHVPFCASRCGYCDFNTYTSSELGGGASRETYADTVLQELKLVTNVIKPPKVDTVFFGGGTPTLLAADDLGRILAGIDDAWGLAPGAEVTTEANPESVDPEYLRRLRGHGFNRISLGMQSAAPGVLRILDRKHTAGRAPQAAREAREAGFEHVNLDLIYGTPGETADDFARSLRAVVDSGVDHVSAYALIVEDGTRMAGRMRRGEIPYPSDDVAADRYLAAEAALSEAGFGWYEVSNWATSDEARCRHNLLYWTGADWWGLGPGAHSHVGGVRWWNVKHPATYAGKLLEGVSPGQGRELLSAEDRHVEDVMLRVRLREGIALDRVDQVGAKQALANGLLDPHAYEDGILTLTLRGRLLADAVIRDVV</sequence>
<keyword evidence="4 9" id="KW-0949">S-adenosyl-L-methionine</keyword>
<evidence type="ECO:0000256" key="8">
    <source>
        <dbReference type="ARBA" id="ARBA00023186"/>
    </source>
</evidence>
<dbReference type="InterPro" id="IPR013785">
    <property type="entry name" value="Aldolase_TIM"/>
</dbReference>
<evidence type="ECO:0000256" key="9">
    <source>
        <dbReference type="RuleBase" id="RU364116"/>
    </source>
</evidence>
<dbReference type="InterPro" id="IPR004559">
    <property type="entry name" value="HemW-like"/>
</dbReference>
<feature type="domain" description="Radical SAM core" evidence="10">
    <location>
        <begin position="24"/>
        <end position="261"/>
    </location>
</feature>
<dbReference type="Proteomes" id="UP000632138">
    <property type="component" value="Unassembled WGS sequence"/>
</dbReference>
<dbReference type="CDD" id="cd01335">
    <property type="entry name" value="Radical_SAM"/>
    <property type="match status" value="1"/>
</dbReference>
<evidence type="ECO:0000256" key="2">
    <source>
        <dbReference type="ARBA" id="ARBA00017228"/>
    </source>
</evidence>
<evidence type="ECO:0000313" key="12">
    <source>
        <dbReference type="Proteomes" id="UP000632138"/>
    </source>
</evidence>
<dbReference type="NCBIfam" id="TIGR00539">
    <property type="entry name" value="hemN_rel"/>
    <property type="match status" value="1"/>
</dbReference>
<dbReference type="SFLD" id="SFLDF00288">
    <property type="entry name" value="HemN-like__clustered_with_nucl"/>
    <property type="match status" value="1"/>
</dbReference>
<organism evidence="11 12">
    <name type="scientific">Paractinoplanes ovalisporus</name>
    <dbReference type="NCBI Taxonomy" id="2810368"/>
    <lineage>
        <taxon>Bacteria</taxon>
        <taxon>Bacillati</taxon>
        <taxon>Actinomycetota</taxon>
        <taxon>Actinomycetes</taxon>
        <taxon>Micromonosporales</taxon>
        <taxon>Micromonosporaceae</taxon>
        <taxon>Paractinoplanes</taxon>
    </lineage>
</organism>
<dbReference type="InterPro" id="IPR058240">
    <property type="entry name" value="rSAM_sf"/>
</dbReference>
<dbReference type="SFLD" id="SFLDG01082">
    <property type="entry name" value="B12-binding_domain_containing"/>
    <property type="match status" value="1"/>
</dbReference>
<dbReference type="Pfam" id="PF04055">
    <property type="entry name" value="Radical_SAM"/>
    <property type="match status" value="1"/>
</dbReference>
<reference evidence="11 12" key="1">
    <citation type="submission" date="2021-01" db="EMBL/GenBank/DDBJ databases">
        <title>Actinoplanes sp. nov. LDG1-06 isolated from lichen.</title>
        <authorList>
            <person name="Saeng-In P."/>
            <person name="Phongsopitanun W."/>
            <person name="Kanchanasin P."/>
            <person name="Yuki M."/>
            <person name="Kudo T."/>
            <person name="Ohkuma M."/>
            <person name="Tanasupawat S."/>
        </authorList>
    </citation>
    <scope>NUCLEOTIDE SEQUENCE [LARGE SCALE GENOMIC DNA]</scope>
    <source>
        <strain evidence="11 12">LDG1-06</strain>
    </source>
</reference>
<dbReference type="InterPro" id="IPR006638">
    <property type="entry name" value="Elp3/MiaA/NifB-like_rSAM"/>
</dbReference>
<evidence type="ECO:0000256" key="5">
    <source>
        <dbReference type="ARBA" id="ARBA00022723"/>
    </source>
</evidence>
<evidence type="ECO:0000256" key="7">
    <source>
        <dbReference type="ARBA" id="ARBA00023014"/>
    </source>
</evidence>
<comment type="caution">
    <text evidence="11">The sequence shown here is derived from an EMBL/GenBank/DDBJ whole genome shotgun (WGS) entry which is preliminary data.</text>
</comment>
<evidence type="ECO:0000256" key="4">
    <source>
        <dbReference type="ARBA" id="ARBA00022691"/>
    </source>
</evidence>
<protein>
    <recommendedName>
        <fullName evidence="2 9">Heme chaperone HemW</fullName>
    </recommendedName>
</protein>
<dbReference type="RefSeq" id="WP_203381678.1">
    <property type="nucleotide sequence ID" value="NZ_JAENHP010000021.1"/>
</dbReference>
<dbReference type="SUPFAM" id="SSF102114">
    <property type="entry name" value="Radical SAM enzymes"/>
    <property type="match status" value="1"/>
</dbReference>
<dbReference type="SFLD" id="SFLDG01065">
    <property type="entry name" value="anaerobic_coproporphyrinogen-I"/>
    <property type="match status" value="2"/>
</dbReference>
<dbReference type="SFLD" id="SFLDS00029">
    <property type="entry name" value="Radical_SAM"/>
    <property type="match status" value="2"/>
</dbReference>
<gene>
    <name evidence="11" type="ORF">JIG36_40005</name>
</gene>
<accession>A0ABS2APH7</accession>
<dbReference type="SFLD" id="SFLDF00562">
    <property type="entry name" value="HemN-like__clustered_with_heat"/>
    <property type="match status" value="1"/>
</dbReference>
<dbReference type="PROSITE" id="PS51918">
    <property type="entry name" value="RADICAL_SAM"/>
    <property type="match status" value="1"/>
</dbReference>
<keyword evidence="9" id="KW-0963">Cytoplasm</keyword>
<comment type="subcellular location">
    <subcellularLocation>
        <location evidence="9">Cytoplasm</location>
    </subcellularLocation>
</comment>
<evidence type="ECO:0000256" key="6">
    <source>
        <dbReference type="ARBA" id="ARBA00023004"/>
    </source>
</evidence>
<evidence type="ECO:0000259" key="10">
    <source>
        <dbReference type="PROSITE" id="PS51918"/>
    </source>
</evidence>
<dbReference type="InterPro" id="IPR007197">
    <property type="entry name" value="rSAM"/>
</dbReference>
<evidence type="ECO:0000256" key="1">
    <source>
        <dbReference type="ARBA" id="ARBA00006100"/>
    </source>
</evidence>
<dbReference type="SMART" id="SM00729">
    <property type="entry name" value="Elp3"/>
    <property type="match status" value="1"/>
</dbReference>
<dbReference type="EMBL" id="JAENHP010000021">
    <property type="protein sequence ID" value="MBM2621706.1"/>
    <property type="molecule type" value="Genomic_DNA"/>
</dbReference>
<keyword evidence="8 9" id="KW-0143">Chaperone</keyword>
<keyword evidence="5 9" id="KW-0479">Metal-binding</keyword>
<evidence type="ECO:0000313" key="11">
    <source>
        <dbReference type="EMBL" id="MBM2621706.1"/>
    </source>
</evidence>
<keyword evidence="3 9" id="KW-0349">Heme</keyword>
<keyword evidence="12" id="KW-1185">Reference proteome</keyword>
<name>A0ABS2APH7_9ACTN</name>
<keyword evidence="9" id="KW-0004">4Fe-4S</keyword>
<comment type="similarity">
    <text evidence="1">Belongs to the anaerobic coproporphyrinogen-III oxidase family. HemW subfamily.</text>
</comment>
<dbReference type="Gene3D" id="3.20.20.70">
    <property type="entry name" value="Aldolase class I"/>
    <property type="match status" value="1"/>
</dbReference>
<keyword evidence="7 9" id="KW-0411">Iron-sulfur</keyword>
<evidence type="ECO:0000256" key="3">
    <source>
        <dbReference type="ARBA" id="ARBA00022617"/>
    </source>
</evidence>
<dbReference type="InterPro" id="IPR034505">
    <property type="entry name" value="Coproporphyrinogen-III_oxidase"/>
</dbReference>
<dbReference type="PANTHER" id="PTHR13932">
    <property type="entry name" value="COPROPORPHYRINIGEN III OXIDASE"/>
    <property type="match status" value="1"/>
</dbReference>
<comment type="function">
    <text evidence="9">Probably acts as a heme chaperone, transferring heme to an unknown acceptor. Binds one molecule of heme per monomer, possibly covalently. Binds 1 [4Fe-4S] cluster. The cluster is coordinated with 3 cysteines and an exchangeable S-adenosyl-L-methionine.</text>
</comment>